<proteinExistence type="predicted"/>
<keyword evidence="6" id="KW-1185">Reference proteome</keyword>
<reference evidence="5 6" key="1">
    <citation type="submission" date="2015-09" db="EMBL/GenBank/DDBJ databases">
        <title>Draft genome of the scarab beetle Oryctes borbonicus.</title>
        <authorList>
            <person name="Meyer J.M."/>
            <person name="Markov G.V."/>
            <person name="Baskaran P."/>
            <person name="Herrmann M."/>
            <person name="Sommer R.J."/>
            <person name="Roedelsperger C."/>
        </authorList>
    </citation>
    <scope>NUCLEOTIDE SEQUENCE [LARGE SCALE GENOMIC DNA]</scope>
    <source>
        <strain evidence="5">OB123</strain>
        <tissue evidence="5">Whole animal</tissue>
    </source>
</reference>
<comment type="subcellular location">
    <subcellularLocation>
        <location evidence="2">Nucleus</location>
    </subcellularLocation>
</comment>
<dbReference type="Pfam" id="PF03366">
    <property type="entry name" value="YEATS"/>
    <property type="match status" value="1"/>
</dbReference>
<sequence length="420" mass="48384">MLEKAQCINRIKTIIKREFQRELENREKQLELIQCRITKAAKTLHLLRYCLVTTYYNRNELKFNASESNTSMLDAQNRIHPAVKRLLGDNPEIHTNLGLRKKRNLQKYSNNTVIQESAETTLKKGVPEENETSTDSPTESIHSENTVDTGHLSIRNRKLYKHQIVVGNISKWAPSESSDDNSTHKWMVYVRGPKEYPDITHIVEKVTFFLHPSYKPNDVIEVSKSPFHLSRRGWGEFPLRIQLNFHGKMNKPVDVIHNLVLDKTYTGRQTLGNETLIELSLYDLAKSYQPNSHIKVNMITPAISTNTENDIQEESVQGVETGDDDLQQEQMDIKVDIEPPIVNYINLDHSYCQSDNSLKSVRNKPIELRNCDGNKGCESNNNNSDDAVQIKKKRRPQQSLSKISIIKKGRIDYEEQDAEM</sequence>
<dbReference type="PROSITE" id="PS51037">
    <property type="entry name" value="YEATS"/>
    <property type="match status" value="1"/>
</dbReference>
<name>A0A0T6AY23_9SCAR</name>
<feature type="compositionally biased region" description="Polar residues" evidence="3">
    <location>
        <begin position="377"/>
        <end position="386"/>
    </location>
</feature>
<feature type="compositionally biased region" description="Polar residues" evidence="3">
    <location>
        <begin position="133"/>
        <end position="148"/>
    </location>
</feature>
<dbReference type="GO" id="GO:0006355">
    <property type="term" value="P:regulation of DNA-templated transcription"/>
    <property type="evidence" value="ECO:0007669"/>
    <property type="project" value="InterPro"/>
</dbReference>
<feature type="compositionally biased region" description="Polar residues" evidence="3">
    <location>
        <begin position="108"/>
        <end position="120"/>
    </location>
</feature>
<dbReference type="InterPro" id="IPR055129">
    <property type="entry name" value="YEATS_dom"/>
</dbReference>
<dbReference type="CDD" id="cd16907">
    <property type="entry name" value="YEATS_YEATS2_like"/>
    <property type="match status" value="1"/>
</dbReference>
<gene>
    <name evidence="5" type="ORF">AMK59_6713</name>
</gene>
<dbReference type="GO" id="GO:0005634">
    <property type="term" value="C:nucleus"/>
    <property type="evidence" value="ECO:0007669"/>
    <property type="project" value="UniProtKB-SubCell"/>
</dbReference>
<dbReference type="AlphaFoldDB" id="A0A0T6AY23"/>
<evidence type="ECO:0000256" key="3">
    <source>
        <dbReference type="SAM" id="MobiDB-lite"/>
    </source>
</evidence>
<comment type="caution">
    <text evidence="5">The sequence shown here is derived from an EMBL/GenBank/DDBJ whole genome shotgun (WGS) entry which is preliminary data.</text>
</comment>
<dbReference type="Gene3D" id="2.60.40.1970">
    <property type="entry name" value="YEATS domain"/>
    <property type="match status" value="1"/>
</dbReference>
<dbReference type="InterPro" id="IPR038704">
    <property type="entry name" value="YEAST_sf"/>
</dbReference>
<feature type="region of interest" description="Disordered" evidence="3">
    <location>
        <begin position="108"/>
        <end position="148"/>
    </location>
</feature>
<feature type="domain" description="YEATS" evidence="4">
    <location>
        <begin position="154"/>
        <end position="295"/>
    </location>
</feature>
<dbReference type="OrthoDB" id="1741717at2759"/>
<dbReference type="PANTHER" id="PTHR23195">
    <property type="entry name" value="YEATS DOMAIN"/>
    <property type="match status" value="1"/>
</dbReference>
<keyword evidence="1 2" id="KW-0539">Nucleus</keyword>
<accession>A0A0T6AY23</accession>
<feature type="region of interest" description="Disordered" evidence="3">
    <location>
        <begin position="376"/>
        <end position="399"/>
    </location>
</feature>
<evidence type="ECO:0000259" key="4">
    <source>
        <dbReference type="PROSITE" id="PS51037"/>
    </source>
</evidence>
<organism evidence="5 6">
    <name type="scientific">Oryctes borbonicus</name>
    <dbReference type="NCBI Taxonomy" id="1629725"/>
    <lineage>
        <taxon>Eukaryota</taxon>
        <taxon>Metazoa</taxon>
        <taxon>Ecdysozoa</taxon>
        <taxon>Arthropoda</taxon>
        <taxon>Hexapoda</taxon>
        <taxon>Insecta</taxon>
        <taxon>Pterygota</taxon>
        <taxon>Neoptera</taxon>
        <taxon>Endopterygota</taxon>
        <taxon>Coleoptera</taxon>
        <taxon>Polyphaga</taxon>
        <taxon>Scarabaeiformia</taxon>
        <taxon>Scarabaeidae</taxon>
        <taxon>Dynastinae</taxon>
        <taxon>Oryctes</taxon>
    </lineage>
</organism>
<protein>
    <recommendedName>
        <fullName evidence="4">YEATS domain-containing protein</fullName>
    </recommendedName>
</protein>
<evidence type="ECO:0000313" key="6">
    <source>
        <dbReference type="Proteomes" id="UP000051574"/>
    </source>
</evidence>
<dbReference type="Proteomes" id="UP000051574">
    <property type="component" value="Unassembled WGS sequence"/>
</dbReference>
<evidence type="ECO:0000256" key="2">
    <source>
        <dbReference type="PROSITE-ProRule" id="PRU00376"/>
    </source>
</evidence>
<dbReference type="EMBL" id="LJIG01022539">
    <property type="protein sequence ID" value="KRT80041.1"/>
    <property type="molecule type" value="Genomic_DNA"/>
</dbReference>
<evidence type="ECO:0000256" key="1">
    <source>
        <dbReference type="ARBA" id="ARBA00023242"/>
    </source>
</evidence>
<dbReference type="InterPro" id="IPR005033">
    <property type="entry name" value="YEATS"/>
</dbReference>
<evidence type="ECO:0000313" key="5">
    <source>
        <dbReference type="EMBL" id="KRT80041.1"/>
    </source>
</evidence>